<keyword evidence="2" id="KW-1185">Reference proteome</keyword>
<evidence type="ECO:0000313" key="2">
    <source>
        <dbReference type="Proteomes" id="UP001501285"/>
    </source>
</evidence>
<organism evidence="1 2">
    <name type="scientific">Terrabacter terrae</name>
    <dbReference type="NCBI Taxonomy" id="318434"/>
    <lineage>
        <taxon>Bacteria</taxon>
        <taxon>Bacillati</taxon>
        <taxon>Actinomycetota</taxon>
        <taxon>Actinomycetes</taxon>
        <taxon>Micrococcales</taxon>
        <taxon>Intrasporangiaceae</taxon>
        <taxon>Terrabacter</taxon>
    </lineage>
</organism>
<reference evidence="1 2" key="1">
    <citation type="journal article" date="2019" name="Int. J. Syst. Evol. Microbiol.">
        <title>The Global Catalogue of Microorganisms (GCM) 10K type strain sequencing project: providing services to taxonomists for standard genome sequencing and annotation.</title>
        <authorList>
            <consortium name="The Broad Institute Genomics Platform"/>
            <consortium name="The Broad Institute Genome Sequencing Center for Infectious Disease"/>
            <person name="Wu L."/>
            <person name="Ma J."/>
        </authorList>
    </citation>
    <scope>NUCLEOTIDE SEQUENCE [LARGE SCALE GENOMIC DNA]</scope>
    <source>
        <strain evidence="1 2">JCM 14283</strain>
    </source>
</reference>
<proteinExistence type="predicted"/>
<dbReference type="EMBL" id="BAAANB010000021">
    <property type="protein sequence ID" value="GAA2037426.1"/>
    <property type="molecule type" value="Genomic_DNA"/>
</dbReference>
<evidence type="ECO:0008006" key="3">
    <source>
        <dbReference type="Google" id="ProtNLM"/>
    </source>
</evidence>
<gene>
    <name evidence="1" type="ORF">GCM10009740_31550</name>
</gene>
<name>A0ABN2UHV9_9MICO</name>
<evidence type="ECO:0000313" key="1">
    <source>
        <dbReference type="EMBL" id="GAA2037426.1"/>
    </source>
</evidence>
<accession>A0ABN2UHV9</accession>
<sequence>MFPPLAGLAPARTPRQVSTPMAAFPWTNELDTLLRDLAATGRSVRDIAAEIGTTKSTIDRRLRALGITLDRSSTEAATKANTLDAKARRSRLQLALLEDAERLRAQMWQPATVFNFGGKDNTYEERTLDKPPFADQLKIMQATGIAVDRSLKLDLHDSGGSTAVIGLLQQTAAALGIHDDADSQP</sequence>
<protein>
    <recommendedName>
        <fullName evidence="3">Helix-turn-helix domain-containing protein</fullName>
    </recommendedName>
</protein>
<comment type="caution">
    <text evidence="1">The sequence shown here is derived from an EMBL/GenBank/DDBJ whole genome shotgun (WGS) entry which is preliminary data.</text>
</comment>
<dbReference type="Proteomes" id="UP001501285">
    <property type="component" value="Unassembled WGS sequence"/>
</dbReference>